<dbReference type="InterPro" id="IPR019698">
    <property type="entry name" value="DUF2583"/>
</dbReference>
<gene>
    <name evidence="2" type="primary">ychH</name>
    <name evidence="2" type="ORF">EX242_11120</name>
</gene>
<dbReference type="AlphaFoldDB" id="A0A1J0E6W6"/>
<accession>A0A1J0E6W6</accession>
<dbReference type="KEGG" id="prg:RB151_020450"/>
<name>A0A1J0E6W6_PRORE</name>
<dbReference type="RefSeq" id="WP_034783625.1">
    <property type="nucleotide sequence ID" value="NZ_ABEXNG020000001.1"/>
</dbReference>
<feature type="transmembrane region" description="Helical" evidence="1">
    <location>
        <begin position="46"/>
        <end position="65"/>
    </location>
</feature>
<dbReference type="EMBL" id="SHDO01000010">
    <property type="protein sequence ID" value="MBX6980807.1"/>
    <property type="molecule type" value="Genomic_DNA"/>
</dbReference>
<dbReference type="Proteomes" id="UP000824410">
    <property type="component" value="Unassembled WGS sequence"/>
</dbReference>
<keyword evidence="1" id="KW-0812">Transmembrane</keyword>
<evidence type="ECO:0000256" key="1">
    <source>
        <dbReference type="SAM" id="Phobius"/>
    </source>
</evidence>
<protein>
    <submittedName>
        <fullName evidence="2">Stress response protein YchH</fullName>
    </submittedName>
</protein>
<evidence type="ECO:0000313" key="2">
    <source>
        <dbReference type="EMBL" id="MBX6980807.1"/>
    </source>
</evidence>
<reference evidence="2" key="1">
    <citation type="submission" date="2019-02" db="EMBL/GenBank/DDBJ databases">
        <title>Genomic characterization of isolates from hospital effluents in KZN, South Africa.</title>
        <authorList>
            <person name="Ntshobeni N."/>
            <person name="Allam M."/>
            <person name="Ismail A."/>
            <person name="Amoako D."/>
            <person name="Essack S."/>
            <person name="Chenia H."/>
        </authorList>
    </citation>
    <scope>NUCLEOTIDE SEQUENCE</scope>
    <source>
        <strain evidence="2">AFE97_S1</strain>
    </source>
</reference>
<sequence>MKRKSAHLLGNVLMGIGMVLMIGSIGINLFSHIVNLNLSELVTNGSLFGIFIGAIVWLTGARVGGREKVADRYWLLKRHYHSRRDNHRYP</sequence>
<organism evidence="2 3">
    <name type="scientific">Providencia rettgeri</name>
    <dbReference type="NCBI Taxonomy" id="587"/>
    <lineage>
        <taxon>Bacteria</taxon>
        <taxon>Pseudomonadati</taxon>
        <taxon>Pseudomonadota</taxon>
        <taxon>Gammaproteobacteria</taxon>
        <taxon>Enterobacterales</taxon>
        <taxon>Morganellaceae</taxon>
        <taxon>Providencia</taxon>
    </lineage>
</organism>
<dbReference type="OrthoDB" id="6494670at2"/>
<proteinExistence type="predicted"/>
<feature type="transmembrane region" description="Helical" evidence="1">
    <location>
        <begin position="12"/>
        <end position="34"/>
    </location>
</feature>
<dbReference type="Pfam" id="PF10762">
    <property type="entry name" value="DUF2583"/>
    <property type="match status" value="1"/>
</dbReference>
<dbReference type="NCBIfam" id="NF007968">
    <property type="entry name" value="PRK10692.1"/>
    <property type="match status" value="1"/>
</dbReference>
<evidence type="ECO:0000313" key="3">
    <source>
        <dbReference type="Proteomes" id="UP000824410"/>
    </source>
</evidence>
<keyword evidence="1" id="KW-1133">Transmembrane helix</keyword>
<comment type="caution">
    <text evidence="2">The sequence shown here is derived from an EMBL/GenBank/DDBJ whole genome shotgun (WGS) entry which is preliminary data.</text>
</comment>
<keyword evidence="1" id="KW-0472">Membrane</keyword>